<dbReference type="Gene3D" id="3.30.1370.110">
    <property type="match status" value="1"/>
</dbReference>
<feature type="region of interest" description="Disordered" evidence="1">
    <location>
        <begin position="17"/>
        <end position="50"/>
    </location>
</feature>
<sequence length="189" mass="21684">MTDDFLSDEDKALFRHHMRSVKPLNEKTKREKTSTLSTHEKKTTTSESHSIPKEEYFLSDFIRDTVESDTVLSFSNSSIPSQRFRSLKNGQILWEAKLDLHGLKTETARQALYDFIQTQSLNNKRCLLIIHGKGGHQGAPPVIKNLINRWLPQFSQVLAFHSALPKDGGLGAVYVLLKRNREKDEQDNY</sequence>
<evidence type="ECO:0000313" key="2">
    <source>
        <dbReference type="EMBL" id="PPK29736.1"/>
    </source>
</evidence>
<dbReference type="InterPro" id="IPR036063">
    <property type="entry name" value="Smr_dom_sf"/>
</dbReference>
<evidence type="ECO:0000256" key="1">
    <source>
        <dbReference type="SAM" id="MobiDB-lite"/>
    </source>
</evidence>
<evidence type="ECO:0000313" key="3">
    <source>
        <dbReference type="Proteomes" id="UP000239239"/>
    </source>
</evidence>
<accession>A0A2S6EX51</accession>
<dbReference type="PANTHER" id="PTHR35562:SF2">
    <property type="entry name" value="DNA ENDONUCLEASE SMRA-RELATED"/>
    <property type="match status" value="1"/>
</dbReference>
<feature type="compositionally biased region" description="Basic and acidic residues" evidence="1">
    <location>
        <begin position="24"/>
        <end position="50"/>
    </location>
</feature>
<comment type="caution">
    <text evidence="2">The sequence shown here is derived from an EMBL/GenBank/DDBJ whole genome shotgun (WGS) entry which is preliminary data.</text>
</comment>
<protein>
    <submittedName>
        <fullName evidence="2">DNA mismatch repair protein MutS</fullName>
    </submittedName>
</protein>
<dbReference type="OrthoDB" id="9808881at2"/>
<dbReference type="Proteomes" id="UP000239239">
    <property type="component" value="Unassembled WGS sequence"/>
</dbReference>
<dbReference type="EMBL" id="PQWY01000016">
    <property type="protein sequence ID" value="PPK29736.1"/>
    <property type="molecule type" value="Genomic_DNA"/>
</dbReference>
<dbReference type="AlphaFoldDB" id="A0A2S6EX51"/>
<dbReference type="PANTHER" id="PTHR35562">
    <property type="entry name" value="DNA ENDONUCLEASE SMRA-RELATED"/>
    <property type="match status" value="1"/>
</dbReference>
<dbReference type="Pfam" id="PF01713">
    <property type="entry name" value="Smr"/>
    <property type="match status" value="1"/>
</dbReference>
<dbReference type="InterPro" id="IPR002625">
    <property type="entry name" value="Smr_dom"/>
</dbReference>
<dbReference type="RefSeq" id="WP_027227335.1">
    <property type="nucleotide sequence ID" value="NZ_CP017601.1"/>
</dbReference>
<dbReference type="SUPFAM" id="SSF160443">
    <property type="entry name" value="SMR domain-like"/>
    <property type="match status" value="1"/>
</dbReference>
<organism evidence="2 3">
    <name type="scientific">Legionella pneumophila</name>
    <dbReference type="NCBI Taxonomy" id="446"/>
    <lineage>
        <taxon>Bacteria</taxon>
        <taxon>Pseudomonadati</taxon>
        <taxon>Pseudomonadota</taxon>
        <taxon>Gammaproteobacteria</taxon>
        <taxon>Legionellales</taxon>
        <taxon>Legionellaceae</taxon>
        <taxon>Legionella</taxon>
    </lineage>
</organism>
<reference evidence="2 3" key="1">
    <citation type="submission" date="2018-02" db="EMBL/GenBank/DDBJ databases">
        <title>Draft genome sequences of four Legionella pneumophila clinical strains isolated in Ontario.</title>
        <authorList>
            <person name="Fortuna A."/>
            <person name="Ramnarine R."/>
            <person name="Li A."/>
            <person name="Frantz C."/>
            <person name="Mallo G."/>
        </authorList>
    </citation>
    <scope>NUCLEOTIDE SEQUENCE [LARGE SCALE GENOMIC DNA]</scope>
    <source>
        <strain evidence="2 3">LG61</strain>
    </source>
</reference>
<dbReference type="PROSITE" id="PS50828">
    <property type="entry name" value="SMR"/>
    <property type="match status" value="1"/>
</dbReference>
<gene>
    <name evidence="2" type="ORF">C3928_11730</name>
</gene>
<proteinExistence type="predicted"/>
<dbReference type="SMART" id="SM00463">
    <property type="entry name" value="SMR"/>
    <property type="match status" value="1"/>
</dbReference>
<name>A0A2S6EX51_LEGPN</name>